<proteinExistence type="predicted"/>
<evidence type="ECO:0000313" key="2">
    <source>
        <dbReference type="Proteomes" id="UP000054007"/>
    </source>
</evidence>
<reference evidence="1 2" key="1">
    <citation type="journal article" date="2015" name="Fungal Genet. Biol.">
        <title>Evolution of novel wood decay mechanisms in Agaricales revealed by the genome sequences of Fistulina hepatica and Cylindrobasidium torrendii.</title>
        <authorList>
            <person name="Floudas D."/>
            <person name="Held B.W."/>
            <person name="Riley R."/>
            <person name="Nagy L.G."/>
            <person name="Koehler G."/>
            <person name="Ransdell A.S."/>
            <person name="Younus H."/>
            <person name="Chow J."/>
            <person name="Chiniquy J."/>
            <person name="Lipzen A."/>
            <person name="Tritt A."/>
            <person name="Sun H."/>
            <person name="Haridas S."/>
            <person name="LaButti K."/>
            <person name="Ohm R.A."/>
            <person name="Kues U."/>
            <person name="Blanchette R.A."/>
            <person name="Grigoriev I.V."/>
            <person name="Minto R.E."/>
            <person name="Hibbett D.S."/>
        </authorList>
    </citation>
    <scope>NUCLEOTIDE SEQUENCE [LARGE SCALE GENOMIC DNA]</scope>
    <source>
        <strain evidence="1 2">FP15055 ss-10</strain>
    </source>
</reference>
<accession>A0A0D7ASN1</accession>
<feature type="non-terminal residue" evidence="1">
    <location>
        <position position="137"/>
    </location>
</feature>
<protein>
    <submittedName>
        <fullName evidence="1">Uncharacterized protein</fullName>
    </submittedName>
</protein>
<dbReference type="Proteomes" id="UP000054007">
    <property type="component" value="Unassembled WGS sequence"/>
</dbReference>
<gene>
    <name evidence="1" type="ORF">CYLTODRAFT_495285</name>
</gene>
<dbReference type="AlphaFoldDB" id="A0A0D7ASN1"/>
<sequence length="137" mass="14973">MSNPRTSERTGTNFPYPYTYGLVGGIFPDPLTPGASLVISSPNMLAIPNPLVHVQRAIKQYSNGGYGVDDFTLHPQVFQQGHVHLPLVLAPCFDHPGSGRAIIHQPLDRSAWRQSYTNSTYGTIEDSFASTMGTKVQ</sequence>
<dbReference type="EMBL" id="KN880962">
    <property type="protein sequence ID" value="KIY61368.1"/>
    <property type="molecule type" value="Genomic_DNA"/>
</dbReference>
<organism evidence="1 2">
    <name type="scientific">Cylindrobasidium torrendii FP15055 ss-10</name>
    <dbReference type="NCBI Taxonomy" id="1314674"/>
    <lineage>
        <taxon>Eukaryota</taxon>
        <taxon>Fungi</taxon>
        <taxon>Dikarya</taxon>
        <taxon>Basidiomycota</taxon>
        <taxon>Agaricomycotina</taxon>
        <taxon>Agaricomycetes</taxon>
        <taxon>Agaricomycetidae</taxon>
        <taxon>Agaricales</taxon>
        <taxon>Marasmiineae</taxon>
        <taxon>Physalacriaceae</taxon>
        <taxon>Cylindrobasidium</taxon>
    </lineage>
</organism>
<keyword evidence="2" id="KW-1185">Reference proteome</keyword>
<name>A0A0D7ASN1_9AGAR</name>
<evidence type="ECO:0000313" key="1">
    <source>
        <dbReference type="EMBL" id="KIY61368.1"/>
    </source>
</evidence>
<dbReference type="OrthoDB" id="2634326at2759"/>